<keyword evidence="4" id="KW-1185">Reference proteome</keyword>
<dbReference type="PANTHER" id="PTHR45669">
    <property type="entry name" value="GLUTAREDOXIN DOMAIN-CONTAINING CYSTEINE-RICH PROTEIN CG12206-RELATED"/>
    <property type="match status" value="1"/>
</dbReference>
<dbReference type="Pfam" id="PF00462">
    <property type="entry name" value="Glutaredoxin"/>
    <property type="match status" value="1"/>
</dbReference>
<dbReference type="AlphaFoldDB" id="A0A8X8DDB7"/>
<evidence type="ECO:0000313" key="4">
    <source>
        <dbReference type="Proteomes" id="UP000886885"/>
    </source>
</evidence>
<evidence type="ECO:0000313" key="3">
    <source>
        <dbReference type="EMBL" id="KAG6788195.1"/>
    </source>
</evidence>
<dbReference type="PROSITE" id="PS51354">
    <property type="entry name" value="GLUTAREDOXIN_2"/>
    <property type="match status" value="1"/>
</dbReference>
<feature type="domain" description="Glutaredoxin" evidence="2">
    <location>
        <begin position="227"/>
        <end position="293"/>
    </location>
</feature>
<dbReference type="EMBL" id="JAAWWB010000002">
    <property type="protein sequence ID" value="KAG6788195.1"/>
    <property type="molecule type" value="Genomic_DNA"/>
</dbReference>
<dbReference type="Proteomes" id="UP000886885">
    <property type="component" value="Chromosome 1D"/>
</dbReference>
<name>A0A8X8DDB7_POPTO</name>
<dbReference type="InterPro" id="IPR002109">
    <property type="entry name" value="Glutaredoxin"/>
</dbReference>
<evidence type="ECO:0000259" key="2">
    <source>
        <dbReference type="Pfam" id="PF00462"/>
    </source>
</evidence>
<dbReference type="Pfam" id="PF23733">
    <property type="entry name" value="GRXCR1-2_C"/>
    <property type="match status" value="1"/>
</dbReference>
<protein>
    <recommendedName>
        <fullName evidence="2">Glutaredoxin domain-containing protein</fullName>
    </recommendedName>
</protein>
<dbReference type="CDD" id="cd03031">
    <property type="entry name" value="GRX_GRX_like"/>
    <property type="match status" value="1"/>
</dbReference>
<accession>A0A8X8DDB7</accession>
<proteinExistence type="predicted"/>
<reference evidence="3" key="1">
    <citation type="journal article" date="2020" name="bioRxiv">
        <title>Hybrid origin of Populus tomentosa Carr. identified through genome sequencing and phylogenomic analysis.</title>
        <authorList>
            <person name="An X."/>
            <person name="Gao K."/>
            <person name="Chen Z."/>
            <person name="Li J."/>
            <person name="Yang X."/>
            <person name="Yang X."/>
            <person name="Zhou J."/>
            <person name="Guo T."/>
            <person name="Zhao T."/>
            <person name="Huang S."/>
            <person name="Miao D."/>
            <person name="Khan W.U."/>
            <person name="Rao P."/>
            <person name="Ye M."/>
            <person name="Lei B."/>
            <person name="Liao W."/>
            <person name="Wang J."/>
            <person name="Ji L."/>
            <person name="Li Y."/>
            <person name="Guo B."/>
            <person name="Mustafa N.S."/>
            <person name="Li S."/>
            <person name="Yun Q."/>
            <person name="Keller S.R."/>
            <person name="Mao J."/>
            <person name="Zhang R."/>
            <person name="Strauss S.H."/>
        </authorList>
    </citation>
    <scope>NUCLEOTIDE SEQUENCE</scope>
    <source>
        <strain evidence="3">GM15</strain>
        <tissue evidence="3">Leaf</tissue>
    </source>
</reference>
<dbReference type="OrthoDB" id="423313at2759"/>
<sequence>MGCNSSKRNEASEDVYLPPPSSFAVFDINSIQEPWLVMDNSVQENQEMPAIVQAPILEKLNQFETDAPHSWDEVSKALEDLKPTLSKKKLIATPPQPPPPSQKPYTAPTQVAKTNQEKKQEPRKSVSIHTLEELEAKLAPKPEKELKKTEPIRTQLRKVEVVSKPESRVGTEPVIESGTGGAVRSVKENIFIVRDRLEREKGGKPMTKLDPLSGFEEKSPPSGANSVVLYTTSLRGVRKTFEDCTRVKTIFELHHVIFDERDVSLHGEFLNELRDLTGEGASVPRVFIKGRYIGGVDEVVELNESGRLGRMLVWARVERVEGRQACEGCGDARFVPCLECGGSCKVLVDGVKERCGKCNENGLVRCPTCH</sequence>
<dbReference type="PANTHER" id="PTHR45669:SF7">
    <property type="entry name" value="F1N19.7"/>
    <property type="match status" value="1"/>
</dbReference>
<evidence type="ECO:0000256" key="1">
    <source>
        <dbReference type="SAM" id="MobiDB-lite"/>
    </source>
</evidence>
<feature type="region of interest" description="Disordered" evidence="1">
    <location>
        <begin position="85"/>
        <end position="126"/>
    </location>
</feature>
<gene>
    <name evidence="3" type="ORF">POTOM_004250</name>
</gene>
<organism evidence="3 4">
    <name type="scientific">Populus tomentosa</name>
    <name type="common">Chinese white poplar</name>
    <dbReference type="NCBI Taxonomy" id="118781"/>
    <lineage>
        <taxon>Eukaryota</taxon>
        <taxon>Viridiplantae</taxon>
        <taxon>Streptophyta</taxon>
        <taxon>Embryophyta</taxon>
        <taxon>Tracheophyta</taxon>
        <taxon>Spermatophyta</taxon>
        <taxon>Magnoliopsida</taxon>
        <taxon>eudicotyledons</taxon>
        <taxon>Gunneridae</taxon>
        <taxon>Pentapetalae</taxon>
        <taxon>rosids</taxon>
        <taxon>fabids</taxon>
        <taxon>Malpighiales</taxon>
        <taxon>Salicaceae</taxon>
        <taxon>Saliceae</taxon>
        <taxon>Populus</taxon>
    </lineage>
</organism>
<feature type="compositionally biased region" description="Basic and acidic residues" evidence="1">
    <location>
        <begin position="115"/>
        <end position="126"/>
    </location>
</feature>
<comment type="caution">
    <text evidence="3">The sequence shown here is derived from an EMBL/GenBank/DDBJ whole genome shotgun (WGS) entry which is preliminary data.</text>
</comment>